<evidence type="ECO:0000256" key="9">
    <source>
        <dbReference type="RuleBase" id="RU003946"/>
    </source>
</evidence>
<dbReference type="CDD" id="cd16012">
    <property type="entry name" value="ALP"/>
    <property type="match status" value="1"/>
</dbReference>
<reference evidence="11 12" key="1">
    <citation type="journal article" date="2018" name="Front. Microbiol.">
        <title>Genome-Based Analysis Reveals the Taxonomy and Diversity of the Family Idiomarinaceae.</title>
        <authorList>
            <person name="Liu Y."/>
            <person name="Lai Q."/>
            <person name="Shao Z."/>
        </authorList>
    </citation>
    <scope>NUCLEOTIDE SEQUENCE [LARGE SCALE GENOMIC DNA]</scope>
    <source>
        <strain evidence="11 12">GBSy1</strain>
    </source>
</reference>
<evidence type="ECO:0000256" key="1">
    <source>
        <dbReference type="ARBA" id="ARBA00001946"/>
    </source>
</evidence>
<name>A0ABY0BZ80_9GAMM</name>
<dbReference type="Gene3D" id="3.40.720.10">
    <property type="entry name" value="Alkaline Phosphatase, subunit A"/>
    <property type="match status" value="1"/>
</dbReference>
<evidence type="ECO:0000256" key="3">
    <source>
        <dbReference type="ARBA" id="ARBA00005984"/>
    </source>
</evidence>
<dbReference type="PROSITE" id="PS00123">
    <property type="entry name" value="ALKALINE_PHOSPHATASE"/>
    <property type="match status" value="1"/>
</dbReference>
<dbReference type="InterPro" id="IPR017850">
    <property type="entry name" value="Alkaline_phosphatase_core_sf"/>
</dbReference>
<keyword evidence="5" id="KW-0479">Metal-binding</keyword>
<accession>A0ABY0BZ80</accession>
<comment type="cofactor">
    <cofactor evidence="2">
        <name>Zn(2+)</name>
        <dbReference type="ChEBI" id="CHEBI:29105"/>
    </cofactor>
</comment>
<gene>
    <name evidence="11" type="ORF">CWE12_07785</name>
</gene>
<keyword evidence="12" id="KW-1185">Reference proteome</keyword>
<dbReference type="EMBL" id="PIPN01000003">
    <property type="protein sequence ID" value="RUO29863.1"/>
    <property type="molecule type" value="Genomic_DNA"/>
</dbReference>
<keyword evidence="6" id="KW-0378">Hydrolase</keyword>
<dbReference type="PANTHER" id="PTHR11596">
    <property type="entry name" value="ALKALINE PHOSPHATASE"/>
    <property type="match status" value="1"/>
</dbReference>
<dbReference type="Proteomes" id="UP000287410">
    <property type="component" value="Unassembled WGS sequence"/>
</dbReference>
<feature type="signal peptide" evidence="10">
    <location>
        <begin position="1"/>
        <end position="34"/>
    </location>
</feature>
<dbReference type="InterPro" id="IPR018299">
    <property type="entry name" value="Alkaline_phosphatase_AS"/>
</dbReference>
<dbReference type="Gene3D" id="1.10.60.40">
    <property type="match status" value="1"/>
</dbReference>
<comment type="cofactor">
    <cofactor evidence="1">
        <name>Mg(2+)</name>
        <dbReference type="ChEBI" id="CHEBI:18420"/>
    </cofactor>
</comment>
<proteinExistence type="inferred from homology"/>
<evidence type="ECO:0000256" key="10">
    <source>
        <dbReference type="SAM" id="SignalP"/>
    </source>
</evidence>
<evidence type="ECO:0000256" key="6">
    <source>
        <dbReference type="ARBA" id="ARBA00022801"/>
    </source>
</evidence>
<dbReference type="SUPFAM" id="SSF53649">
    <property type="entry name" value="Alkaline phosphatase-like"/>
    <property type="match status" value="1"/>
</dbReference>
<organism evidence="11 12">
    <name type="scientific">Aliidiomarina sedimenti</name>
    <dbReference type="NCBI Taxonomy" id="1933879"/>
    <lineage>
        <taxon>Bacteria</taxon>
        <taxon>Pseudomonadati</taxon>
        <taxon>Pseudomonadota</taxon>
        <taxon>Gammaproteobacteria</taxon>
        <taxon>Alteromonadales</taxon>
        <taxon>Idiomarinaceae</taxon>
        <taxon>Aliidiomarina</taxon>
    </lineage>
</organism>
<dbReference type="InterPro" id="IPR001952">
    <property type="entry name" value="Alkaline_phosphatase"/>
</dbReference>
<comment type="caution">
    <text evidence="11">The sequence shown here is derived from an EMBL/GenBank/DDBJ whole genome shotgun (WGS) entry which is preliminary data.</text>
</comment>
<keyword evidence="7" id="KW-0862">Zinc</keyword>
<keyword evidence="4" id="KW-0597">Phosphoprotein</keyword>
<evidence type="ECO:0000256" key="2">
    <source>
        <dbReference type="ARBA" id="ARBA00001947"/>
    </source>
</evidence>
<feature type="chain" id="PRO_5045699097" evidence="10">
    <location>
        <begin position="35"/>
        <end position="464"/>
    </location>
</feature>
<dbReference type="SMART" id="SM00098">
    <property type="entry name" value="alkPPc"/>
    <property type="match status" value="1"/>
</dbReference>
<protein>
    <submittedName>
        <fullName evidence="11">Alkaline phosphatase</fullName>
    </submittedName>
</protein>
<keyword evidence="8" id="KW-0460">Magnesium</keyword>
<evidence type="ECO:0000256" key="7">
    <source>
        <dbReference type="ARBA" id="ARBA00022833"/>
    </source>
</evidence>
<dbReference type="PRINTS" id="PR00113">
    <property type="entry name" value="ALKPHPHTASE"/>
</dbReference>
<dbReference type="PANTHER" id="PTHR11596:SF5">
    <property type="entry name" value="ALKALINE PHOSPHATASE"/>
    <property type="match status" value="1"/>
</dbReference>
<evidence type="ECO:0000313" key="11">
    <source>
        <dbReference type="EMBL" id="RUO29863.1"/>
    </source>
</evidence>
<dbReference type="Pfam" id="PF00245">
    <property type="entry name" value="Alk_phosphatase"/>
    <property type="match status" value="1"/>
</dbReference>
<comment type="similarity">
    <text evidence="3 9">Belongs to the alkaline phosphatase family.</text>
</comment>
<evidence type="ECO:0000256" key="8">
    <source>
        <dbReference type="ARBA" id="ARBA00022842"/>
    </source>
</evidence>
<evidence type="ECO:0000313" key="12">
    <source>
        <dbReference type="Proteomes" id="UP000287410"/>
    </source>
</evidence>
<evidence type="ECO:0000256" key="5">
    <source>
        <dbReference type="ARBA" id="ARBA00022723"/>
    </source>
</evidence>
<sequence>MGSMMFNKVITKPLLSSLFILAALTTATPATSFAQTAEPGAETPRNLILVIGDGMGFPYLSAYRYFKDGRGMTDRADIEQTIFDQYLVGAASTYPADETLVTDSAAGATTLASGVKTYNGAIGVDPDRDPVKSMMAYANERDMLTAAIATVQVTHATPAAFFTHSESRRLENDIADQFASLDDNGNWRFDLLLGGGEDFFVRPASDEHDAVDHLEYFRNNGMRVVTSFEELATQQRLPLIGLFAERNLPNVIDDQTRLKNMTEQSLRLLNNADKPYVLMIEASMIDWCGHGNDIGCAMHEMAELDELLEFLIPYVEEQGDTALVVTADHSTGGLTLGADGAYQFRAAEVRRQGRALRSMAIDLNDMPWIDWEGYIETHLPYPLSTDQQQAIADVAEYQGDDRRNKINDVLRDILNYHTRAGWTTGGHTGEDVPVIAAGPWADRFRGSQDHTDIANQFIEWIKAH</sequence>
<evidence type="ECO:0000256" key="4">
    <source>
        <dbReference type="ARBA" id="ARBA00022553"/>
    </source>
</evidence>
<keyword evidence="10" id="KW-0732">Signal</keyword>